<protein>
    <submittedName>
        <fullName evidence="2">Uncharacterized protein</fullName>
    </submittedName>
</protein>
<evidence type="ECO:0000256" key="1">
    <source>
        <dbReference type="SAM" id="Phobius"/>
    </source>
</evidence>
<keyword evidence="1" id="KW-0472">Membrane</keyword>
<keyword evidence="1" id="KW-1133">Transmembrane helix</keyword>
<evidence type="ECO:0000313" key="2">
    <source>
        <dbReference type="EMBL" id="CAG6620306.1"/>
    </source>
</evidence>
<feature type="transmembrane region" description="Helical" evidence="1">
    <location>
        <begin position="20"/>
        <end position="37"/>
    </location>
</feature>
<reference evidence="2" key="1">
    <citation type="submission" date="2021-05" db="EMBL/GenBank/DDBJ databases">
        <authorList>
            <person name="Alioto T."/>
            <person name="Alioto T."/>
            <person name="Gomez Garrido J."/>
        </authorList>
    </citation>
    <scope>NUCLEOTIDE SEQUENCE</scope>
</reference>
<organism evidence="2">
    <name type="scientific">Cacopsylla melanoneura</name>
    <dbReference type="NCBI Taxonomy" id="428564"/>
    <lineage>
        <taxon>Eukaryota</taxon>
        <taxon>Metazoa</taxon>
        <taxon>Ecdysozoa</taxon>
        <taxon>Arthropoda</taxon>
        <taxon>Hexapoda</taxon>
        <taxon>Insecta</taxon>
        <taxon>Pterygota</taxon>
        <taxon>Neoptera</taxon>
        <taxon>Paraneoptera</taxon>
        <taxon>Hemiptera</taxon>
        <taxon>Sternorrhyncha</taxon>
        <taxon>Psylloidea</taxon>
        <taxon>Psyllidae</taxon>
        <taxon>Psyllinae</taxon>
        <taxon>Cacopsylla</taxon>
    </lineage>
</organism>
<dbReference type="EMBL" id="HBUF01047451">
    <property type="protein sequence ID" value="CAG6620305.1"/>
    <property type="molecule type" value="Transcribed_RNA"/>
</dbReference>
<sequence>MPLTSSGVTLAGHLNGFYPFLYPRFAFYSVLFAQLYTSSYSKFKVPCQSNITLAGHLNGSARSWCCSKALVLHAILFDLLTYIFRAFDGKDIFFVILPSFLVPNN</sequence>
<dbReference type="AlphaFoldDB" id="A0A8D8M490"/>
<keyword evidence="1" id="KW-0812">Transmembrane</keyword>
<accession>A0A8D8M490</accession>
<dbReference type="EMBL" id="HBUF01047452">
    <property type="protein sequence ID" value="CAG6620306.1"/>
    <property type="molecule type" value="Transcribed_RNA"/>
</dbReference>
<name>A0A8D8M490_9HEMI</name>
<proteinExistence type="predicted"/>
<dbReference type="EMBL" id="HBUF01047450">
    <property type="protein sequence ID" value="CAG6620304.1"/>
    <property type="molecule type" value="Transcribed_RNA"/>
</dbReference>